<feature type="compositionally biased region" description="Polar residues" evidence="1">
    <location>
        <begin position="365"/>
        <end position="383"/>
    </location>
</feature>
<accession>A0A1V9X419</accession>
<proteinExistence type="predicted"/>
<name>A0A1V9X419_9ACAR</name>
<dbReference type="InParanoid" id="A0A1V9X419"/>
<feature type="compositionally biased region" description="Basic and acidic residues" evidence="1">
    <location>
        <begin position="148"/>
        <end position="165"/>
    </location>
</feature>
<dbReference type="OrthoDB" id="10627738at2759"/>
<evidence type="ECO:0000313" key="3">
    <source>
        <dbReference type="Proteomes" id="UP000192247"/>
    </source>
</evidence>
<protein>
    <submittedName>
        <fullName evidence="2">Uncharacterized protein</fullName>
    </submittedName>
</protein>
<gene>
    <name evidence="2" type="ORF">BIW11_02054</name>
</gene>
<feature type="compositionally biased region" description="Basic and acidic residues" evidence="1">
    <location>
        <begin position="421"/>
        <end position="441"/>
    </location>
</feature>
<comment type="caution">
    <text evidence="2">The sequence shown here is derived from an EMBL/GenBank/DDBJ whole genome shotgun (WGS) entry which is preliminary data.</text>
</comment>
<keyword evidence="3" id="KW-1185">Reference proteome</keyword>
<reference evidence="2 3" key="1">
    <citation type="journal article" date="2017" name="Gigascience">
        <title>Draft genome of the honey bee ectoparasitic mite, Tropilaelaps mercedesae, is shaped by the parasitic life history.</title>
        <authorList>
            <person name="Dong X."/>
            <person name="Armstrong S.D."/>
            <person name="Xia D."/>
            <person name="Makepeace B.L."/>
            <person name="Darby A.C."/>
            <person name="Kadowaki T."/>
        </authorList>
    </citation>
    <scope>NUCLEOTIDE SEQUENCE [LARGE SCALE GENOMIC DNA]</scope>
    <source>
        <strain evidence="2">Wuxi-XJTLU</strain>
    </source>
</reference>
<dbReference type="Proteomes" id="UP000192247">
    <property type="component" value="Unassembled WGS sequence"/>
</dbReference>
<dbReference type="EMBL" id="MNPL01025569">
    <property type="protein sequence ID" value="OQR68244.1"/>
    <property type="molecule type" value="Genomic_DNA"/>
</dbReference>
<evidence type="ECO:0000256" key="1">
    <source>
        <dbReference type="SAM" id="MobiDB-lite"/>
    </source>
</evidence>
<feature type="region of interest" description="Disordered" evidence="1">
    <location>
        <begin position="111"/>
        <end position="210"/>
    </location>
</feature>
<feature type="region of interest" description="Disordered" evidence="1">
    <location>
        <begin position="272"/>
        <end position="297"/>
    </location>
</feature>
<feature type="region of interest" description="Disordered" evidence="1">
    <location>
        <begin position="324"/>
        <end position="450"/>
    </location>
</feature>
<feature type="compositionally biased region" description="Polar residues" evidence="1">
    <location>
        <begin position="125"/>
        <end position="135"/>
    </location>
</feature>
<sequence>MPHVVTMMKGCLAKPSTNVVSTETDPMVTDRPLLMAGRSSIEVQTDRPYVAPPKLYRETFTQTDVIKCVDPDQTLRPESPLVDAEPLSGLGTAMVDDVKVTSAIENVQVISPVVEHDGGSKPRSGRSSTQMSTGESIHAQRMSLDVSPVKERNDNKKPAEKRDGQNDAEEKDSFDSVDFNACELRAKQQAMPSRDAGKVLHNPPESETDSLGFITSQMFQKVLPFKESSSQAGRVSKQKDTLESMFRATQEGSIPETLPPFGSPNKVAKKRVSITGRTPVRPGPSNASPMSAEESQFVLPARKTLDLSDDESEDFMANIDTQFVATKLKKSSRRKNGTSVSPRKSQRGRRRMANPLLSSDEESDGQASAVSGPSAAIESTGSNDDAAGKDNRKRSTEPTADMHPKEDDEDEDENIAPLDTEDMKNLEREIENLDREMEDSKSTSSFRQCH</sequence>
<organism evidence="2 3">
    <name type="scientific">Tropilaelaps mercedesae</name>
    <dbReference type="NCBI Taxonomy" id="418985"/>
    <lineage>
        <taxon>Eukaryota</taxon>
        <taxon>Metazoa</taxon>
        <taxon>Ecdysozoa</taxon>
        <taxon>Arthropoda</taxon>
        <taxon>Chelicerata</taxon>
        <taxon>Arachnida</taxon>
        <taxon>Acari</taxon>
        <taxon>Parasitiformes</taxon>
        <taxon>Mesostigmata</taxon>
        <taxon>Gamasina</taxon>
        <taxon>Dermanyssoidea</taxon>
        <taxon>Laelapidae</taxon>
        <taxon>Tropilaelaps</taxon>
    </lineage>
</organism>
<feature type="compositionally biased region" description="Basic and acidic residues" evidence="1">
    <location>
        <begin position="386"/>
        <end position="406"/>
    </location>
</feature>
<dbReference type="AlphaFoldDB" id="A0A1V9X419"/>
<evidence type="ECO:0000313" key="2">
    <source>
        <dbReference type="EMBL" id="OQR68244.1"/>
    </source>
</evidence>
<feature type="compositionally biased region" description="Basic residues" evidence="1">
    <location>
        <begin position="327"/>
        <end position="336"/>
    </location>
</feature>